<dbReference type="Pfam" id="PF00005">
    <property type="entry name" value="ABC_tran"/>
    <property type="match status" value="1"/>
</dbReference>
<dbReference type="InterPro" id="IPR003439">
    <property type="entry name" value="ABC_transporter-like_ATP-bd"/>
</dbReference>
<reference evidence="6" key="1">
    <citation type="submission" date="2017-04" db="EMBL/GenBank/DDBJ databases">
        <authorList>
            <person name="Varghese N."/>
            <person name="Submissions S."/>
        </authorList>
    </citation>
    <scope>NUCLEOTIDE SEQUENCE [LARGE SCALE GENOMIC DNA]</scope>
    <source>
        <strain evidence="6">B4P</strain>
    </source>
</reference>
<evidence type="ECO:0000256" key="3">
    <source>
        <dbReference type="ARBA" id="ARBA00022840"/>
    </source>
</evidence>
<dbReference type="EMBL" id="FXAF01000003">
    <property type="protein sequence ID" value="SMF17168.1"/>
    <property type="molecule type" value="Genomic_DNA"/>
</dbReference>
<name>A0A1X7DKL4_9HYPH</name>
<dbReference type="GO" id="GO:1903806">
    <property type="term" value="P:L-isoleucine import across plasma membrane"/>
    <property type="evidence" value="ECO:0007669"/>
    <property type="project" value="TreeGrafter"/>
</dbReference>
<evidence type="ECO:0000313" key="5">
    <source>
        <dbReference type="EMBL" id="SMF17168.1"/>
    </source>
</evidence>
<dbReference type="Proteomes" id="UP000192903">
    <property type="component" value="Unassembled WGS sequence"/>
</dbReference>
<dbReference type="CDD" id="cd03219">
    <property type="entry name" value="ABC_Mj1267_LivG_branched"/>
    <property type="match status" value="1"/>
</dbReference>
<gene>
    <name evidence="5" type="ORF">SAMN02982989_5516</name>
</gene>
<dbReference type="GO" id="GO:0005886">
    <property type="term" value="C:plasma membrane"/>
    <property type="evidence" value="ECO:0007669"/>
    <property type="project" value="TreeGrafter"/>
</dbReference>
<dbReference type="GO" id="GO:1903805">
    <property type="term" value="P:L-valine import across plasma membrane"/>
    <property type="evidence" value="ECO:0007669"/>
    <property type="project" value="TreeGrafter"/>
</dbReference>
<dbReference type="GO" id="GO:0005524">
    <property type="term" value="F:ATP binding"/>
    <property type="evidence" value="ECO:0007669"/>
    <property type="project" value="UniProtKB-KW"/>
</dbReference>
<evidence type="ECO:0000256" key="1">
    <source>
        <dbReference type="ARBA" id="ARBA00022448"/>
    </source>
</evidence>
<dbReference type="Gene3D" id="3.40.50.300">
    <property type="entry name" value="P-loop containing nucleotide triphosphate hydrolases"/>
    <property type="match status" value="1"/>
</dbReference>
<sequence>MSDIVLSMKGVEKVFGAFRALGPVDLDLRAGERLGIIGPNGSGKTTLINCITGVYRPDKGSVHFEGRDISHIEAHRRARLGISRSFQIPRPFTGMTVLENLLVPLDYCHVDGSREERARSVLSSVGLAGRVSDPSESLSQLELRKLELARALVGNPKVLIADEAMAGLSEEEIDEVLAILLALNRSGVAVIMIEHIMHAVMRFSERIVCFETGRLIASGTSTEIAENPLVQKVYFGE</sequence>
<accession>A0A1X7DKL4</accession>
<dbReference type="RefSeq" id="WP_234810972.1">
    <property type="nucleotide sequence ID" value="NZ_FXAF01000003.1"/>
</dbReference>
<feature type="domain" description="ABC transporter" evidence="4">
    <location>
        <begin position="6"/>
        <end position="237"/>
    </location>
</feature>
<proteinExistence type="predicted"/>
<dbReference type="GO" id="GO:0015188">
    <property type="term" value="F:L-isoleucine transmembrane transporter activity"/>
    <property type="evidence" value="ECO:0007669"/>
    <property type="project" value="TreeGrafter"/>
</dbReference>
<dbReference type="GO" id="GO:0005304">
    <property type="term" value="F:L-valine transmembrane transporter activity"/>
    <property type="evidence" value="ECO:0007669"/>
    <property type="project" value="TreeGrafter"/>
</dbReference>
<dbReference type="PANTHER" id="PTHR45772:SF7">
    <property type="entry name" value="AMINO ACID ABC TRANSPORTER ATP-BINDING PROTEIN"/>
    <property type="match status" value="1"/>
</dbReference>
<dbReference type="AlphaFoldDB" id="A0A1X7DKL4"/>
<dbReference type="GO" id="GO:0015808">
    <property type="term" value="P:L-alanine transport"/>
    <property type="evidence" value="ECO:0007669"/>
    <property type="project" value="TreeGrafter"/>
</dbReference>
<dbReference type="GO" id="GO:0015192">
    <property type="term" value="F:L-phenylalanine transmembrane transporter activity"/>
    <property type="evidence" value="ECO:0007669"/>
    <property type="project" value="TreeGrafter"/>
</dbReference>
<dbReference type="GO" id="GO:0042941">
    <property type="term" value="P:D-alanine transmembrane transport"/>
    <property type="evidence" value="ECO:0007669"/>
    <property type="project" value="TreeGrafter"/>
</dbReference>
<keyword evidence="3 5" id="KW-0067">ATP-binding</keyword>
<dbReference type="InterPro" id="IPR003593">
    <property type="entry name" value="AAA+_ATPase"/>
</dbReference>
<evidence type="ECO:0000313" key="6">
    <source>
        <dbReference type="Proteomes" id="UP000192903"/>
    </source>
</evidence>
<keyword evidence="2" id="KW-0547">Nucleotide-binding</keyword>
<dbReference type="InterPro" id="IPR051120">
    <property type="entry name" value="ABC_AA/LPS_Transport"/>
</dbReference>
<dbReference type="PROSITE" id="PS50893">
    <property type="entry name" value="ABC_TRANSPORTER_2"/>
    <property type="match status" value="1"/>
</dbReference>
<dbReference type="SUPFAM" id="SSF52540">
    <property type="entry name" value="P-loop containing nucleoside triphosphate hydrolases"/>
    <property type="match status" value="1"/>
</dbReference>
<dbReference type="PANTHER" id="PTHR45772">
    <property type="entry name" value="CONSERVED COMPONENT OF ABC TRANSPORTER FOR NATURAL AMINO ACIDS-RELATED"/>
    <property type="match status" value="1"/>
</dbReference>
<evidence type="ECO:0000259" key="4">
    <source>
        <dbReference type="PROSITE" id="PS50893"/>
    </source>
</evidence>
<organism evidence="5 6">
    <name type="scientific">Xaviernesmea oryzae</name>
    <dbReference type="NCBI Taxonomy" id="464029"/>
    <lineage>
        <taxon>Bacteria</taxon>
        <taxon>Pseudomonadati</taxon>
        <taxon>Pseudomonadota</taxon>
        <taxon>Alphaproteobacteria</taxon>
        <taxon>Hyphomicrobiales</taxon>
        <taxon>Rhizobiaceae</taxon>
        <taxon>Rhizobium/Agrobacterium group</taxon>
        <taxon>Xaviernesmea</taxon>
    </lineage>
</organism>
<keyword evidence="1" id="KW-0813">Transport</keyword>
<keyword evidence="6" id="KW-1185">Reference proteome</keyword>
<dbReference type="SMART" id="SM00382">
    <property type="entry name" value="AAA"/>
    <property type="match status" value="1"/>
</dbReference>
<protein>
    <submittedName>
        <fullName evidence="5">Branched-chain amino acid transport system ATP-binding protein</fullName>
    </submittedName>
</protein>
<dbReference type="STRING" id="464029.SAMN02982989_5516"/>
<dbReference type="GO" id="GO:0016887">
    <property type="term" value="F:ATP hydrolysis activity"/>
    <property type="evidence" value="ECO:0007669"/>
    <property type="project" value="InterPro"/>
</dbReference>
<evidence type="ECO:0000256" key="2">
    <source>
        <dbReference type="ARBA" id="ARBA00022741"/>
    </source>
</evidence>
<dbReference type="InterPro" id="IPR027417">
    <property type="entry name" value="P-loop_NTPase"/>
</dbReference>